<accession>A0A3A5KJT0</accession>
<dbReference type="RefSeq" id="WP_120016141.1">
    <property type="nucleotide sequence ID" value="NZ_QZWZ01000016.1"/>
</dbReference>
<gene>
    <name evidence="2" type="ORF">D3227_20555</name>
</gene>
<proteinExistence type="predicted"/>
<protein>
    <recommendedName>
        <fullName evidence="4">Phage tail tape measure protein</fullName>
    </recommendedName>
</protein>
<evidence type="ECO:0008006" key="4">
    <source>
        <dbReference type="Google" id="ProtNLM"/>
    </source>
</evidence>
<dbReference type="OrthoDB" id="7592271at2"/>
<name>A0A3A5KJT0_9HYPH</name>
<evidence type="ECO:0000256" key="1">
    <source>
        <dbReference type="SAM" id="Phobius"/>
    </source>
</evidence>
<dbReference type="Proteomes" id="UP000272706">
    <property type="component" value="Unassembled WGS sequence"/>
</dbReference>
<dbReference type="EMBL" id="QZWZ01000016">
    <property type="protein sequence ID" value="RJT36109.1"/>
    <property type="molecule type" value="Genomic_DNA"/>
</dbReference>
<keyword evidence="1" id="KW-0472">Membrane</keyword>
<evidence type="ECO:0000313" key="2">
    <source>
        <dbReference type="EMBL" id="RJT36109.1"/>
    </source>
</evidence>
<sequence length="746" mass="76261">MAGKSTITQRIALDGGDTIKAQLLALGKTGEAAFKAIQQAASKADFQKFSASLSKARTDLAALGKNLALLGTGLAAGATAAGAAVLGLAKSGSEAADAAGKAAQKTGLQIDAYGRLEFAASQADVSQEQFVSGMSRLNRAIAEAAAQGTKAGKAIEDVGVHVTRFGAKAKDAAAAAKPVADIFTKLGISVRDASGKLKTNEQILLEVSDAFARMPDGALKSALAIELFGKAGAELLPFLNAGKKGLIDLGKEAESLGIVFTPEQTKAAEDFNDTVASLGKSVRGTRIQLGLLFAPLFTTLAAGLRDEINNNRVAIVAFGQKVAQVTAGALGDLFHLLSGNTQNIKSPFIREWGAAIVQFGNDVAGVFNGLILPAFRLLREGAQFVADQINRVFGTDVTAGELALGTAILSAVGAFALLASTIGAVVAGIGFLAGLVGGIPLAIAAAAVTAGVLIGVFWEDIKAGAAATWQFISDGAAGAWQAIVDGATGLWNNIVGAFQEGQQLAVDAFNATVEAVVEVWNSLVARLGDISTQVVNRIVSAFDGLKQRLSAVWNGVVQMAQSALGRIGSFIDNIIARISAAINKLKQLVGLGGDSGSGGGGSQGFARGGFLANGPGTSTSDSIMARLSVGEFVIRAKVVKALGADFFHALNNGFLPSLKGLQGFSLGGAVDQFNRSMSVQRFAGGGLAKTNLAPASGFTGKTTLIKLQYGTTVQDVIDLIGQADPVTRFQQFALAEATSSAGRRPR</sequence>
<organism evidence="2 3">
    <name type="scientific">Mesorhizobium waimense</name>
    <dbReference type="NCBI Taxonomy" id="1300307"/>
    <lineage>
        <taxon>Bacteria</taxon>
        <taxon>Pseudomonadati</taxon>
        <taxon>Pseudomonadota</taxon>
        <taxon>Alphaproteobacteria</taxon>
        <taxon>Hyphomicrobiales</taxon>
        <taxon>Phyllobacteriaceae</taxon>
        <taxon>Mesorhizobium</taxon>
    </lineage>
</organism>
<feature type="transmembrane region" description="Helical" evidence="1">
    <location>
        <begin position="439"/>
        <end position="458"/>
    </location>
</feature>
<keyword evidence="3" id="KW-1185">Reference proteome</keyword>
<comment type="caution">
    <text evidence="2">The sequence shown here is derived from an EMBL/GenBank/DDBJ whole genome shotgun (WGS) entry which is preliminary data.</text>
</comment>
<dbReference type="AlphaFoldDB" id="A0A3A5KJT0"/>
<keyword evidence="1" id="KW-1133">Transmembrane helix</keyword>
<keyword evidence="1" id="KW-0812">Transmembrane</keyword>
<feature type="transmembrane region" description="Helical" evidence="1">
    <location>
        <begin position="407"/>
        <end position="432"/>
    </location>
</feature>
<evidence type="ECO:0000313" key="3">
    <source>
        <dbReference type="Proteomes" id="UP000272706"/>
    </source>
</evidence>
<reference evidence="2 3" key="1">
    <citation type="submission" date="2018-09" db="EMBL/GenBank/DDBJ databases">
        <title>Mesorhizobium carmichaelinearum sp. nov. isolated from Carmichaelinea spp. root nodules in New Zealand.</title>
        <authorList>
            <person name="De Meyer S.E."/>
        </authorList>
    </citation>
    <scope>NUCLEOTIDE SEQUENCE [LARGE SCALE GENOMIC DNA]</scope>
    <source>
        <strain evidence="2 3">ICMP19557</strain>
    </source>
</reference>